<reference evidence="2 3" key="1">
    <citation type="submission" date="2024-05" db="EMBL/GenBank/DDBJ databases">
        <authorList>
            <person name="Wallberg A."/>
        </authorList>
    </citation>
    <scope>NUCLEOTIDE SEQUENCE [LARGE SCALE GENOMIC DNA]</scope>
</reference>
<comment type="caution">
    <text evidence="2">The sequence shown here is derived from an EMBL/GenBank/DDBJ whole genome shotgun (WGS) entry which is preliminary data.</text>
</comment>
<dbReference type="Proteomes" id="UP001497623">
    <property type="component" value="Unassembled WGS sequence"/>
</dbReference>
<organism evidence="2 3">
    <name type="scientific">Meganyctiphanes norvegica</name>
    <name type="common">Northern krill</name>
    <name type="synonym">Thysanopoda norvegica</name>
    <dbReference type="NCBI Taxonomy" id="48144"/>
    <lineage>
        <taxon>Eukaryota</taxon>
        <taxon>Metazoa</taxon>
        <taxon>Ecdysozoa</taxon>
        <taxon>Arthropoda</taxon>
        <taxon>Crustacea</taxon>
        <taxon>Multicrustacea</taxon>
        <taxon>Malacostraca</taxon>
        <taxon>Eumalacostraca</taxon>
        <taxon>Eucarida</taxon>
        <taxon>Euphausiacea</taxon>
        <taxon>Euphausiidae</taxon>
        <taxon>Meganyctiphanes</taxon>
    </lineage>
</organism>
<evidence type="ECO:0000313" key="3">
    <source>
        <dbReference type="Proteomes" id="UP001497623"/>
    </source>
</evidence>
<keyword evidence="3" id="KW-1185">Reference proteome</keyword>
<proteinExistence type="predicted"/>
<feature type="compositionally biased region" description="Polar residues" evidence="1">
    <location>
        <begin position="519"/>
        <end position="529"/>
    </location>
</feature>
<protein>
    <submittedName>
        <fullName evidence="2">Uncharacterized protein</fullName>
    </submittedName>
</protein>
<feature type="compositionally biased region" description="Low complexity" evidence="1">
    <location>
        <begin position="504"/>
        <end position="518"/>
    </location>
</feature>
<dbReference type="EMBL" id="CAXKWB010021219">
    <property type="protein sequence ID" value="CAL4123053.1"/>
    <property type="molecule type" value="Genomic_DNA"/>
</dbReference>
<feature type="compositionally biased region" description="Polar residues" evidence="1">
    <location>
        <begin position="131"/>
        <end position="140"/>
    </location>
</feature>
<evidence type="ECO:0000256" key="1">
    <source>
        <dbReference type="SAM" id="MobiDB-lite"/>
    </source>
</evidence>
<evidence type="ECO:0000313" key="2">
    <source>
        <dbReference type="EMBL" id="CAL4123053.1"/>
    </source>
</evidence>
<feature type="non-terminal residue" evidence="2">
    <location>
        <position position="1"/>
    </location>
</feature>
<feature type="region of interest" description="Disordered" evidence="1">
    <location>
        <begin position="32"/>
        <end position="158"/>
    </location>
</feature>
<gene>
    <name evidence="2" type="ORF">MNOR_LOCUS23750</name>
</gene>
<feature type="region of interest" description="Disordered" evidence="1">
    <location>
        <begin position="497"/>
        <end position="583"/>
    </location>
</feature>
<sequence>ILPQSSDNADATGIYPGSDFFIESQMETEPLRNPICDLNTDGKNNNPSVWKPLLNKRFRRNKKSEIQQNSGHKSKVKQKNNTHSQYGTVKNSFKQKNKHKQKGSHKKENTQDKQGLFNKTGTGKTKTINKENSSTENKNTSLKKSKCSQKSKNGLKENDSTKEICVKENKEFQNNESLEQNNPIYQSNISENRIPLSQNKSDMYWNYQRHFNPRLYQNRKHLNRDYGKAYSIPDSYDYAPSVTFSDYDYDYSCRPKHMYHSDNEITLSPYNTDQYFRCSIGQGIQNISQQIQQYYPTSQGMCHGEPHVQYQQDHNSLHQHQIKKLQKFEPCTYGQSFQGQNVSHPQEECKLDSIRPCPYSPIPQQNISCSSACKQICTPVSPFSYSNLSPAQRYSQNVSCYEAGCSYDYRSESARSLPRNYTNKKCNKPYLSSIKSEVMNHSYQRISTSSPTIPVKSLQSEHENIWQKQCAPDKSPTSPISAFRFSKKTIVSNQDKETHLLNHSNKSSSVSRSYGTSSLNRNRSSTYSNPDRRKTAHRSGQRSVSFKTPLPQREDSGSSATSGYGGSPTQNFRNSNFTDHSTK</sequence>
<name>A0AAV2RCZ6_MEGNR</name>
<dbReference type="AlphaFoldDB" id="A0AAV2RCZ6"/>
<accession>A0AAV2RCZ6</accession>
<feature type="compositionally biased region" description="Basic residues" evidence="1">
    <location>
        <begin position="93"/>
        <end position="105"/>
    </location>
</feature>
<feature type="compositionally biased region" description="Polar residues" evidence="1">
    <location>
        <begin position="568"/>
        <end position="583"/>
    </location>
</feature>